<proteinExistence type="predicted"/>
<gene>
    <name evidence="2" type="ORF">I0C86_41695</name>
</gene>
<reference evidence="2 3" key="1">
    <citation type="submission" date="2020-11" db="EMBL/GenBank/DDBJ databases">
        <title>A novel isolate from a Black sea contaminated sediment with potential to produce alkanes: Plantactinospora alkalitolerans sp. nov.</title>
        <authorList>
            <person name="Carro L."/>
            <person name="Veyisoglu A."/>
            <person name="Guven K."/>
            <person name="Schumann P."/>
            <person name="Klenk H.-P."/>
            <person name="Sahin N."/>
        </authorList>
    </citation>
    <scope>NUCLEOTIDE SEQUENCE [LARGE SCALE GENOMIC DNA]</scope>
    <source>
        <strain evidence="2 3">S1510</strain>
    </source>
</reference>
<feature type="region of interest" description="Disordered" evidence="1">
    <location>
        <begin position="191"/>
        <end position="234"/>
    </location>
</feature>
<feature type="compositionally biased region" description="Polar residues" evidence="1">
    <location>
        <begin position="213"/>
        <end position="222"/>
    </location>
</feature>
<organism evidence="2 3">
    <name type="scientific">Plantactinospora alkalitolerans</name>
    <dbReference type="NCBI Taxonomy" id="2789879"/>
    <lineage>
        <taxon>Bacteria</taxon>
        <taxon>Bacillati</taxon>
        <taxon>Actinomycetota</taxon>
        <taxon>Actinomycetes</taxon>
        <taxon>Micromonosporales</taxon>
        <taxon>Micromonosporaceae</taxon>
        <taxon>Plantactinospora</taxon>
    </lineage>
</organism>
<protein>
    <submittedName>
        <fullName evidence="2">Uncharacterized protein</fullName>
    </submittedName>
</protein>
<dbReference type="EMBL" id="JADPUN010000422">
    <property type="protein sequence ID" value="MBF9135368.1"/>
    <property type="molecule type" value="Genomic_DNA"/>
</dbReference>
<evidence type="ECO:0000313" key="3">
    <source>
        <dbReference type="Proteomes" id="UP000638560"/>
    </source>
</evidence>
<dbReference type="RefSeq" id="WP_196206821.1">
    <property type="nucleotide sequence ID" value="NZ_JADPUN010000422.1"/>
</dbReference>
<name>A0ABS0HAZ0_9ACTN</name>
<evidence type="ECO:0000313" key="2">
    <source>
        <dbReference type="EMBL" id="MBF9135368.1"/>
    </source>
</evidence>
<sequence length="234" mass="25651">MTDEYDDGWFALVGRGSHWRVAVRQDAPDSARGEWYELLGRPTETLSWGDLRNANSFSSPPEPVVPLYLTEQAVELLLLPVLMEEYRRQRAEAAASASAPTGRQLSQAALGVRTAIERFAERYSLPAPDWGEPADPPPPPGFLAEITQPMAPIVPAEPIEPVTSTEPVEPVEIIPPEAAAETKVRRLLRSVWPTNNGTQPRGGRHRHHRRDANSGTWPQQTAAAGDDTGQVAVT</sequence>
<evidence type="ECO:0000256" key="1">
    <source>
        <dbReference type="SAM" id="MobiDB-lite"/>
    </source>
</evidence>
<dbReference type="Proteomes" id="UP000638560">
    <property type="component" value="Unassembled WGS sequence"/>
</dbReference>
<comment type="caution">
    <text evidence="2">The sequence shown here is derived from an EMBL/GenBank/DDBJ whole genome shotgun (WGS) entry which is preliminary data.</text>
</comment>
<accession>A0ABS0HAZ0</accession>
<keyword evidence="3" id="KW-1185">Reference proteome</keyword>